<feature type="domain" description="N-acetyltransferase" evidence="3">
    <location>
        <begin position="17"/>
        <end position="164"/>
    </location>
</feature>
<evidence type="ECO:0000313" key="4">
    <source>
        <dbReference type="EMBL" id="RDJ14364.1"/>
    </source>
</evidence>
<organism evidence="4 5">
    <name type="scientific">Rhizobium grahamii</name>
    <dbReference type="NCBI Taxonomy" id="1120045"/>
    <lineage>
        <taxon>Bacteria</taxon>
        <taxon>Pseudomonadati</taxon>
        <taxon>Pseudomonadota</taxon>
        <taxon>Alphaproteobacteria</taxon>
        <taxon>Hyphomicrobiales</taxon>
        <taxon>Rhizobiaceae</taxon>
        <taxon>Rhizobium/Agrobacterium group</taxon>
        <taxon>Rhizobium</taxon>
    </lineage>
</organism>
<dbReference type="PANTHER" id="PTHR10545:SF29">
    <property type="entry name" value="GH14572P-RELATED"/>
    <property type="match status" value="1"/>
</dbReference>
<keyword evidence="2" id="KW-0012">Acyltransferase</keyword>
<evidence type="ECO:0000259" key="3">
    <source>
        <dbReference type="PROSITE" id="PS51186"/>
    </source>
</evidence>
<dbReference type="EMBL" id="NAAC01000006">
    <property type="protein sequence ID" value="RDJ14364.1"/>
    <property type="molecule type" value="Genomic_DNA"/>
</dbReference>
<dbReference type="CDD" id="cd04301">
    <property type="entry name" value="NAT_SF"/>
    <property type="match status" value="1"/>
</dbReference>
<dbReference type="Pfam" id="PF00583">
    <property type="entry name" value="Acetyltransf_1"/>
    <property type="match status" value="1"/>
</dbReference>
<dbReference type="PROSITE" id="PS51186">
    <property type="entry name" value="GNAT"/>
    <property type="match status" value="1"/>
</dbReference>
<dbReference type="Gene3D" id="3.40.630.30">
    <property type="match status" value="1"/>
</dbReference>
<dbReference type="SUPFAM" id="SSF55729">
    <property type="entry name" value="Acyl-CoA N-acyltransferases (Nat)"/>
    <property type="match status" value="1"/>
</dbReference>
<comment type="caution">
    <text evidence="4">The sequence shown here is derived from an EMBL/GenBank/DDBJ whole genome shotgun (WGS) entry which is preliminary data.</text>
</comment>
<dbReference type="InterPro" id="IPR016181">
    <property type="entry name" value="Acyl_CoA_acyltransferase"/>
</dbReference>
<dbReference type="InterPro" id="IPR000182">
    <property type="entry name" value="GNAT_dom"/>
</dbReference>
<dbReference type="PANTHER" id="PTHR10545">
    <property type="entry name" value="DIAMINE N-ACETYLTRANSFERASE"/>
    <property type="match status" value="1"/>
</dbReference>
<dbReference type="InterPro" id="IPR051016">
    <property type="entry name" value="Diverse_Substrate_AcTransf"/>
</dbReference>
<reference evidence="4 5" key="1">
    <citation type="submission" date="2017-03" db="EMBL/GenBank/DDBJ databases">
        <title>Genome analysis of Rhizobial strains effectives or ineffectives for nitrogen fixation isolated from bean seeds.</title>
        <authorList>
            <person name="Peralta H."/>
            <person name="Aguilar-Vera A."/>
            <person name="Mora Y."/>
            <person name="Vargas-Lagunas C."/>
            <person name="Girard L."/>
            <person name="Mora J."/>
        </authorList>
    </citation>
    <scope>NUCLEOTIDE SEQUENCE [LARGE SCALE GENOMIC DNA]</scope>
    <source>
        <strain evidence="4 5">CCGM3</strain>
    </source>
</reference>
<evidence type="ECO:0000256" key="1">
    <source>
        <dbReference type="ARBA" id="ARBA00022679"/>
    </source>
</evidence>
<protein>
    <submittedName>
        <fullName evidence="4">GNAT family N-acetyltransferase</fullName>
    </submittedName>
</protein>
<proteinExistence type="predicted"/>
<gene>
    <name evidence="4" type="ORF">B5K06_05550</name>
</gene>
<accession>A0A370KTQ4</accession>
<dbReference type="OrthoDB" id="7651332at2"/>
<evidence type="ECO:0000256" key="2">
    <source>
        <dbReference type="ARBA" id="ARBA00023315"/>
    </source>
</evidence>
<dbReference type="Proteomes" id="UP000254939">
    <property type="component" value="Unassembled WGS sequence"/>
</dbReference>
<keyword evidence="1 4" id="KW-0808">Transferase</keyword>
<sequence length="164" mass="18018">MVEIEDSELSLIRPPVINIRAAKPRDLPELSEMIGLLAKHHGDPSASSAEQLERDLFGPVPWINALVAESDEGLIGYAILVPLYRAQDGARGMDLHHLFVRDGHRGHGVGQHLVNRARDTARNAGCGYLSVSAATGNVQAHRFYENMDFVPRPVTGMRYMQALA</sequence>
<dbReference type="RefSeq" id="WP_114712027.1">
    <property type="nucleotide sequence ID" value="NZ_KZ857258.1"/>
</dbReference>
<dbReference type="AlphaFoldDB" id="A0A370KTQ4"/>
<name>A0A370KTQ4_9HYPH</name>
<evidence type="ECO:0000313" key="5">
    <source>
        <dbReference type="Proteomes" id="UP000254939"/>
    </source>
</evidence>
<dbReference type="GO" id="GO:0008080">
    <property type="term" value="F:N-acetyltransferase activity"/>
    <property type="evidence" value="ECO:0007669"/>
    <property type="project" value="UniProtKB-ARBA"/>
</dbReference>